<feature type="non-terminal residue" evidence="1">
    <location>
        <position position="53"/>
    </location>
</feature>
<proteinExistence type="predicted"/>
<keyword evidence="2" id="KW-1185">Reference proteome</keyword>
<organism evidence="1 2">
    <name type="scientific">Euroglyphus maynei</name>
    <name type="common">Mayne's house dust mite</name>
    <dbReference type="NCBI Taxonomy" id="6958"/>
    <lineage>
        <taxon>Eukaryota</taxon>
        <taxon>Metazoa</taxon>
        <taxon>Ecdysozoa</taxon>
        <taxon>Arthropoda</taxon>
        <taxon>Chelicerata</taxon>
        <taxon>Arachnida</taxon>
        <taxon>Acari</taxon>
        <taxon>Acariformes</taxon>
        <taxon>Sarcoptiformes</taxon>
        <taxon>Astigmata</taxon>
        <taxon>Psoroptidia</taxon>
        <taxon>Analgoidea</taxon>
        <taxon>Pyroglyphidae</taxon>
        <taxon>Pyroglyphinae</taxon>
        <taxon>Euroglyphus</taxon>
    </lineage>
</organism>
<protein>
    <submittedName>
        <fullName evidence="1">Mandelate racemase-like protein</fullName>
    </submittedName>
</protein>
<name>A0A1Y3B7B1_EURMA</name>
<dbReference type="AlphaFoldDB" id="A0A1Y3B7B1"/>
<evidence type="ECO:0000313" key="1">
    <source>
        <dbReference type="EMBL" id="OTF76722.1"/>
    </source>
</evidence>
<comment type="caution">
    <text evidence="1">The sequence shown here is derived from an EMBL/GenBank/DDBJ whole genome shotgun (WGS) entry which is preliminary data.</text>
</comment>
<dbReference type="Gene3D" id="3.30.390.10">
    <property type="entry name" value="Enolase-like, N-terminal domain"/>
    <property type="match status" value="1"/>
</dbReference>
<sequence length="53" mass="5784">MGHGLTFTIGRGTEVVLAAALALKPLVLNTNLDHVFNSACGWEEFHRRLTCDS</sequence>
<evidence type="ECO:0000313" key="2">
    <source>
        <dbReference type="Proteomes" id="UP000194236"/>
    </source>
</evidence>
<gene>
    <name evidence="1" type="ORF">BLA29_015339</name>
</gene>
<accession>A0A1Y3B7B1</accession>
<reference evidence="1 2" key="1">
    <citation type="submission" date="2017-03" db="EMBL/GenBank/DDBJ databases">
        <title>Genome Survey of Euroglyphus maynei.</title>
        <authorList>
            <person name="Arlian L.G."/>
            <person name="Morgan M.S."/>
            <person name="Rider S.D."/>
        </authorList>
    </citation>
    <scope>NUCLEOTIDE SEQUENCE [LARGE SCALE GENOMIC DNA]</scope>
    <source>
        <strain evidence="1">Arlian Lab</strain>
        <tissue evidence="1">Whole body</tissue>
    </source>
</reference>
<dbReference type="EMBL" id="MUJZ01036105">
    <property type="protein sequence ID" value="OTF76722.1"/>
    <property type="molecule type" value="Genomic_DNA"/>
</dbReference>
<dbReference type="InterPro" id="IPR029017">
    <property type="entry name" value="Enolase-like_N"/>
</dbReference>
<dbReference type="Proteomes" id="UP000194236">
    <property type="component" value="Unassembled WGS sequence"/>
</dbReference>